<keyword evidence="4" id="KW-1185">Reference proteome</keyword>
<evidence type="ECO:0000313" key="4">
    <source>
        <dbReference type="Proteomes" id="UP000823790"/>
    </source>
</evidence>
<dbReference type="EMBL" id="JAGJRS010000019">
    <property type="protein sequence ID" value="MBP1474662.1"/>
    <property type="molecule type" value="Genomic_DNA"/>
</dbReference>
<gene>
    <name evidence="3" type="ORF">J7I44_10150</name>
</gene>
<dbReference type="PANTHER" id="PTHR34978:SF3">
    <property type="entry name" value="SLR0241 PROTEIN"/>
    <property type="match status" value="1"/>
</dbReference>
<dbReference type="Pfam" id="PF05569">
    <property type="entry name" value="Peptidase_M56"/>
    <property type="match status" value="1"/>
</dbReference>
<dbReference type="Proteomes" id="UP000823790">
    <property type="component" value="Unassembled WGS sequence"/>
</dbReference>
<proteinExistence type="predicted"/>
<dbReference type="InterPro" id="IPR008756">
    <property type="entry name" value="Peptidase_M56"/>
</dbReference>
<name>A0ABS4DNQ2_9GAMM</name>
<comment type="caution">
    <text evidence="3">The sequence shown here is derived from an EMBL/GenBank/DDBJ whole genome shotgun (WGS) entry which is preliminary data.</text>
</comment>
<keyword evidence="1" id="KW-0812">Transmembrane</keyword>
<reference evidence="3 4" key="1">
    <citation type="submission" date="2021-04" db="EMBL/GenBank/DDBJ databases">
        <authorList>
            <person name="Huq M.A."/>
        </authorList>
    </citation>
    <scope>NUCLEOTIDE SEQUENCE [LARGE SCALE GENOMIC DNA]</scope>
    <source>
        <strain evidence="3 4">MAH-13</strain>
    </source>
</reference>
<accession>A0ABS4DNQ2</accession>
<keyword evidence="1" id="KW-0472">Membrane</keyword>
<evidence type="ECO:0000313" key="3">
    <source>
        <dbReference type="EMBL" id="MBP1474662.1"/>
    </source>
</evidence>
<dbReference type="RefSeq" id="WP_209619873.1">
    <property type="nucleotide sequence ID" value="NZ_JAGJRS010000019.1"/>
</dbReference>
<feature type="transmembrane region" description="Helical" evidence="1">
    <location>
        <begin position="281"/>
        <end position="300"/>
    </location>
</feature>
<keyword evidence="1" id="KW-1133">Transmembrane helix</keyword>
<sequence length="509" mass="53999">MNAEASGTFAAWLLLLACTLALACVALLRRPCRRWFGAESAFLLWGLPPLAMLGSQLPHTAVASSGAWAGTAWVAVSASDAWSGACMADVDGTGALAWIWLLGLIVSLARAAVAQARYRRCLRDAEPLASVSPHWSVLRAATMDAGPALVGAWRPRIVVPVDFETRYAKAEQALILAHEAMHARRRDGWWSLLAQLLASVFWFHPLAWWALTALRQDQELACDAAVLRERGCRRSYAQAMLKTPGATRALPIGCSWSSRHPLTERIAMLKMPTPGSTRRCLGFLASAAIAVAFSGALYAASAPVMPQSAPSKDAGSGRYQLDIQLVLSSDGAEARHARRLDLAVCGAAGETSTVATRGIELDAVTRATGGQHVSIDLAVRDQAGARPAQSRLQGVLDQPLLASGKVPGSDVQYTLRVTPRLGCPASAVTAAGGERLITMKVKGTAARTVAKAIASQAALVLVNPEALDERAIALDFQQVPAAAALQMVARTDGVHAVFDGTRTRFERLP</sequence>
<feature type="domain" description="Peptidase M56" evidence="2">
    <location>
        <begin position="12"/>
        <end position="269"/>
    </location>
</feature>
<feature type="transmembrane region" description="Helical" evidence="1">
    <location>
        <begin position="95"/>
        <end position="113"/>
    </location>
</feature>
<dbReference type="PANTHER" id="PTHR34978">
    <property type="entry name" value="POSSIBLE SENSOR-TRANSDUCER PROTEIN BLAR"/>
    <property type="match status" value="1"/>
</dbReference>
<organism evidence="3 4">
    <name type="scientific">Frateuria flava</name>
    <dbReference type="NCBI Taxonomy" id="2821489"/>
    <lineage>
        <taxon>Bacteria</taxon>
        <taxon>Pseudomonadati</taxon>
        <taxon>Pseudomonadota</taxon>
        <taxon>Gammaproteobacteria</taxon>
        <taxon>Lysobacterales</taxon>
        <taxon>Rhodanobacteraceae</taxon>
        <taxon>Frateuria</taxon>
    </lineage>
</organism>
<feature type="transmembrane region" description="Helical" evidence="1">
    <location>
        <begin position="6"/>
        <end position="28"/>
    </location>
</feature>
<evidence type="ECO:0000259" key="2">
    <source>
        <dbReference type="Pfam" id="PF05569"/>
    </source>
</evidence>
<protein>
    <recommendedName>
        <fullName evidence="2">Peptidase M56 domain-containing protein</fullName>
    </recommendedName>
</protein>
<feature type="transmembrane region" description="Helical" evidence="1">
    <location>
        <begin position="35"/>
        <end position="54"/>
    </location>
</feature>
<dbReference type="InterPro" id="IPR052173">
    <property type="entry name" value="Beta-lactam_resp_regulator"/>
</dbReference>
<dbReference type="CDD" id="cd07341">
    <property type="entry name" value="M56_BlaR1_MecR1_like"/>
    <property type="match status" value="1"/>
</dbReference>
<evidence type="ECO:0000256" key="1">
    <source>
        <dbReference type="SAM" id="Phobius"/>
    </source>
</evidence>